<dbReference type="WBParaSite" id="Csp11.Scaffold629.g16140.t1">
    <property type="protein sequence ID" value="Csp11.Scaffold629.g16140.t1"/>
    <property type="gene ID" value="Csp11.Scaffold629.g16140"/>
</dbReference>
<feature type="domain" description="Domain of unknown function WSN" evidence="1">
    <location>
        <begin position="1"/>
        <end position="57"/>
    </location>
</feature>
<dbReference type="PANTHER" id="PTHR32525:SF0">
    <property type="entry name" value="DOMAIN OF UNKNOWN FUNCTION WSN DOMAIN-CONTAINING PROTEIN-RELATED"/>
    <property type="match status" value="1"/>
</dbReference>
<dbReference type="AlphaFoldDB" id="A0A1I7U975"/>
<sequence length="653" mass="72544">MAHVVNGISLYQGLFNGTSSADRIISELLNISPFIPSDIQGIDTDKLGKSIEEIKGLSAKLKTDDGIKKLESRYLILGSILNKMKGVDKKFQIPKEKEYLAALGSFSKDSGDLAEVDSNISAFDPAEDEALRIGENMKVVSSLENLKPASPYFKVIEKLYISRKNLQGDRLLLDTSGFPDGFSDLEKISTDLDDKWIQSVVKKQSNKLKKELEPLLNLFNKFKEVADTLELNEVDRESLIAPLTELIDLSSILPSFDTLSADIKNIKISEKMDDMEPTNTQAFEEVFNKIILFSDQLKAIETLIHLPAQISGHLQTIGGIFKITDTKKAPSQRDQLLASEEFKNVMKILQNYEQELKLFGIQGSSVSQISEVIPTEFSEIRTYIDGLDKFFDNFAPLRAIKGIEDLESVIRSIQKYRDGSSSLNIDKAISIIPKTKLKIDDLTKSDSKMKNAKGALLMKLKNIGEESHQFGSAIREISSMQKLTKFDSKKLNELEKLVKEKMINSTLSTSDMNQLNMLDGLSGKLENLTEKVSDFKKSIKIPESSDLKSLSPILTSSQNIKGLQLSFDPLLESIRNLISDPVSLKSATSTLINLFSIGLKFDQTSHKTPHLDILTSLDNTFVKYSTLSNTTTGKQGLSGTIPPTAIQIHGICK</sequence>
<keyword evidence="2" id="KW-1185">Reference proteome</keyword>
<accession>A0A1I7U975</accession>
<dbReference type="SMART" id="SM00453">
    <property type="entry name" value="WSN"/>
    <property type="match status" value="1"/>
</dbReference>
<name>A0A1I7U975_9PELO</name>
<reference evidence="3" key="1">
    <citation type="submission" date="2016-11" db="UniProtKB">
        <authorList>
            <consortium name="WormBaseParasite"/>
        </authorList>
    </citation>
    <scope>IDENTIFICATION</scope>
</reference>
<dbReference type="PANTHER" id="PTHR32525">
    <property type="entry name" value="PROTEIN-TYROSINE-PHOSPHATASE"/>
    <property type="match status" value="1"/>
</dbReference>
<evidence type="ECO:0000313" key="2">
    <source>
        <dbReference type="Proteomes" id="UP000095282"/>
    </source>
</evidence>
<dbReference type="eggNOG" id="ENOG502S6W7">
    <property type="taxonomic scope" value="Eukaryota"/>
</dbReference>
<proteinExistence type="predicted"/>
<dbReference type="STRING" id="1561998.A0A1I7U975"/>
<dbReference type="Proteomes" id="UP000095282">
    <property type="component" value="Unplaced"/>
</dbReference>
<evidence type="ECO:0000313" key="3">
    <source>
        <dbReference type="WBParaSite" id="Csp11.Scaffold629.g16140.t1"/>
    </source>
</evidence>
<dbReference type="InterPro" id="IPR003125">
    <property type="entry name" value="WSN"/>
</dbReference>
<evidence type="ECO:0000259" key="1">
    <source>
        <dbReference type="SMART" id="SM00453"/>
    </source>
</evidence>
<organism evidence="2 3">
    <name type="scientific">Caenorhabditis tropicalis</name>
    <dbReference type="NCBI Taxonomy" id="1561998"/>
    <lineage>
        <taxon>Eukaryota</taxon>
        <taxon>Metazoa</taxon>
        <taxon>Ecdysozoa</taxon>
        <taxon>Nematoda</taxon>
        <taxon>Chromadorea</taxon>
        <taxon>Rhabditida</taxon>
        <taxon>Rhabditina</taxon>
        <taxon>Rhabditomorpha</taxon>
        <taxon>Rhabditoidea</taxon>
        <taxon>Rhabditidae</taxon>
        <taxon>Peloderinae</taxon>
        <taxon>Caenorhabditis</taxon>
    </lineage>
</organism>
<protein>
    <submittedName>
        <fullName evidence="3">WSN domain-containing protein</fullName>
    </submittedName>
</protein>
<dbReference type="Pfam" id="PF02206">
    <property type="entry name" value="WSN"/>
    <property type="match status" value="1"/>
</dbReference>